<proteinExistence type="predicted"/>
<gene>
    <name evidence="1" type="ORF">ACFOUW_24960</name>
</gene>
<dbReference type="EMBL" id="JBHRZH010000023">
    <property type="protein sequence ID" value="MFC3764108.1"/>
    <property type="molecule type" value="Genomic_DNA"/>
</dbReference>
<reference evidence="2" key="1">
    <citation type="journal article" date="2019" name="Int. J. Syst. Evol. Microbiol.">
        <title>The Global Catalogue of Microorganisms (GCM) 10K type strain sequencing project: providing services to taxonomists for standard genome sequencing and annotation.</title>
        <authorList>
            <consortium name="The Broad Institute Genomics Platform"/>
            <consortium name="The Broad Institute Genome Sequencing Center for Infectious Disease"/>
            <person name="Wu L."/>
            <person name="Ma J."/>
        </authorList>
    </citation>
    <scope>NUCLEOTIDE SEQUENCE [LARGE SCALE GENOMIC DNA]</scope>
    <source>
        <strain evidence="2">CGMCC 4.7241</strain>
    </source>
</reference>
<keyword evidence="2" id="KW-1185">Reference proteome</keyword>
<accession>A0ABV7YJ53</accession>
<sequence length="49" mass="5308">MVQHPDARVHDLVALDEIELCTELIIAASSSDEPLSQEQIDAVLGLGQH</sequence>
<protein>
    <submittedName>
        <fullName evidence="1">Uncharacterized protein</fullName>
    </submittedName>
</protein>
<name>A0ABV7YJ53_9ACTN</name>
<dbReference type="Proteomes" id="UP001595699">
    <property type="component" value="Unassembled WGS sequence"/>
</dbReference>
<evidence type="ECO:0000313" key="2">
    <source>
        <dbReference type="Proteomes" id="UP001595699"/>
    </source>
</evidence>
<organism evidence="1 2">
    <name type="scientific">Tenggerimyces flavus</name>
    <dbReference type="NCBI Taxonomy" id="1708749"/>
    <lineage>
        <taxon>Bacteria</taxon>
        <taxon>Bacillati</taxon>
        <taxon>Actinomycetota</taxon>
        <taxon>Actinomycetes</taxon>
        <taxon>Propionibacteriales</taxon>
        <taxon>Nocardioidaceae</taxon>
        <taxon>Tenggerimyces</taxon>
    </lineage>
</organism>
<comment type="caution">
    <text evidence="1">The sequence shown here is derived from an EMBL/GenBank/DDBJ whole genome shotgun (WGS) entry which is preliminary data.</text>
</comment>
<evidence type="ECO:0000313" key="1">
    <source>
        <dbReference type="EMBL" id="MFC3764108.1"/>
    </source>
</evidence>
<dbReference type="RefSeq" id="WP_205114688.1">
    <property type="nucleotide sequence ID" value="NZ_JAFBCM010000001.1"/>
</dbReference>